<feature type="compositionally biased region" description="Low complexity" evidence="1">
    <location>
        <begin position="256"/>
        <end position="268"/>
    </location>
</feature>
<feature type="region of interest" description="Disordered" evidence="1">
    <location>
        <begin position="1"/>
        <end position="29"/>
    </location>
</feature>
<feature type="compositionally biased region" description="Basic residues" evidence="1">
    <location>
        <begin position="509"/>
        <end position="518"/>
    </location>
</feature>
<feature type="region of interest" description="Disordered" evidence="1">
    <location>
        <begin position="561"/>
        <end position="674"/>
    </location>
</feature>
<dbReference type="Proteomes" id="UP001153328">
    <property type="component" value="Unassembled WGS sequence"/>
</dbReference>
<reference evidence="2" key="1">
    <citation type="submission" date="2021-06" db="EMBL/GenBank/DDBJ databases">
        <authorList>
            <person name="Arsene-Ploetze F."/>
        </authorList>
    </citation>
    <scope>NUCLEOTIDE SEQUENCE</scope>
    <source>
        <strain evidence="2">SBRY1</strain>
    </source>
</reference>
<accession>A0A9W4GZZ0</accession>
<protein>
    <submittedName>
        <fullName evidence="2">1-deoxy-D-xylulose 5-phosphate synthase</fullName>
        <ecNumber evidence="2">2.2.1.7</ecNumber>
    </submittedName>
</protein>
<name>A0A9W4GZZ0_9ACTN</name>
<evidence type="ECO:0000313" key="2">
    <source>
        <dbReference type="EMBL" id="CAG7623504.1"/>
    </source>
</evidence>
<sequence length="732" mass="81067">MAARDHRTDGSCIPARRGRYGGSRGHGGHGGLGRLRLCGAADVGPGHHPAVLHDLRGRRDRAHAGRVGAHLPGGQRQARLPRRGRHVLRQGPADDPAVRARLLGGGPAGHRRPGRVGRLGRQARHRLRQHVRLRPRLPAAVEGRRGRGPGPAVAPDQLHLGGRHRQPGRLLLRHQPVLRPGPAAGRTALLLGPGHAQVPRLRGLRRGLRLREVRRVRRRQDLRGPRPEHRAVAGGPQERPARGDPAARGDAHRQVRLPAGGRGRLPLRPLRRRHHRPGRMGARPEDAALDARDPRVRGPDRHRRRRARPGLPRGLRRAEAVRPQARRPDADRFRRRQRAGRQGRPRRGQGPGPGHRPGDRPRDDRRRHLGRRPLALRHGHRDRHLRPPRRTPRHPDGPPLPGHGTRRAGLRRRLLPGGPGRLRPGDHDLDLPPLPAPDRGHERPRGEDVLRGLSQRAAVGVRPRAALGRRQPPPAVRPQAGGPGAALDGRERRPLPGGRHLAEEQQDRRRGHPLRPVHRAAQDVHVRPGHRGQPDLRAGLPRRCALRRLARLLQLRRVQAPGPGLRPRRRVGRRAVALHTAPAGAGRRGPDLRRPGAALRPDLRDGLRTRPGHRRPGPLGAGVRLRLERRGELPAAGGEHGLGRRRRQHLHHERRDEAHLARHPGGRRPELPHQLRLGGAGAEQVLRAGREPARSALVLTTARTGRPPLAPITSMPGGRLSGRAAWRDPYWP</sequence>
<feature type="region of interest" description="Disordered" evidence="1">
    <location>
        <begin position="141"/>
        <end position="163"/>
    </location>
</feature>
<proteinExistence type="predicted"/>
<feature type="compositionally biased region" description="Basic and acidic residues" evidence="1">
    <location>
        <begin position="488"/>
        <end position="508"/>
    </location>
</feature>
<dbReference type="AlphaFoldDB" id="A0A9W4GZZ0"/>
<feature type="compositionally biased region" description="Basic and acidic residues" evidence="1">
    <location>
        <begin position="239"/>
        <end position="253"/>
    </location>
</feature>
<feature type="compositionally biased region" description="Basic residues" evidence="1">
    <location>
        <begin position="404"/>
        <end position="414"/>
    </location>
</feature>
<feature type="compositionally biased region" description="Basic and acidic residues" evidence="1">
    <location>
        <begin position="282"/>
        <end position="299"/>
    </location>
</feature>
<gene>
    <name evidence="2" type="ORF">SBRY_160046</name>
</gene>
<keyword evidence="3" id="KW-1185">Reference proteome</keyword>
<dbReference type="GO" id="GO:0008661">
    <property type="term" value="F:1-deoxy-D-xylulose-5-phosphate synthase activity"/>
    <property type="evidence" value="ECO:0007669"/>
    <property type="project" value="UniProtKB-EC"/>
</dbReference>
<feature type="compositionally biased region" description="Basic residues" evidence="1">
    <location>
        <begin position="333"/>
        <end position="347"/>
    </location>
</feature>
<dbReference type="EC" id="2.2.1.7" evidence="2"/>
<evidence type="ECO:0000313" key="3">
    <source>
        <dbReference type="Proteomes" id="UP001153328"/>
    </source>
</evidence>
<comment type="caution">
    <text evidence="2">The sequence shown here is derived from an EMBL/GenBank/DDBJ whole genome shotgun (WGS) entry which is preliminary data.</text>
</comment>
<feature type="compositionally biased region" description="Basic and acidic residues" evidence="1">
    <location>
        <begin position="216"/>
        <end position="231"/>
    </location>
</feature>
<feature type="region of interest" description="Disordered" evidence="1">
    <location>
        <begin position="216"/>
        <end position="537"/>
    </location>
</feature>
<feature type="compositionally biased region" description="Basic and acidic residues" evidence="1">
    <location>
        <begin position="356"/>
        <end position="366"/>
    </location>
</feature>
<dbReference type="EMBL" id="CAJVAX010000008">
    <property type="protein sequence ID" value="CAG7623504.1"/>
    <property type="molecule type" value="Genomic_DNA"/>
</dbReference>
<feature type="region of interest" description="Disordered" evidence="1">
    <location>
        <begin position="97"/>
        <end position="117"/>
    </location>
</feature>
<feature type="compositionally biased region" description="Basic residues" evidence="1">
    <location>
        <begin position="643"/>
        <end position="652"/>
    </location>
</feature>
<keyword evidence="2" id="KW-0808">Transferase</keyword>
<evidence type="ECO:0000256" key="1">
    <source>
        <dbReference type="SAM" id="MobiDB-lite"/>
    </source>
</evidence>
<feature type="region of interest" description="Disordered" evidence="1">
    <location>
        <begin position="705"/>
        <end position="732"/>
    </location>
</feature>
<organism evidence="2 3">
    <name type="scientific">Actinacidiphila bryophytorum</name>
    <dbReference type="NCBI Taxonomy" id="1436133"/>
    <lineage>
        <taxon>Bacteria</taxon>
        <taxon>Bacillati</taxon>
        <taxon>Actinomycetota</taxon>
        <taxon>Actinomycetes</taxon>
        <taxon>Kitasatosporales</taxon>
        <taxon>Streptomycetaceae</taxon>
        <taxon>Actinacidiphila</taxon>
    </lineage>
</organism>
<feature type="compositionally biased region" description="Basic residues" evidence="1">
    <location>
        <begin position="269"/>
        <end position="278"/>
    </location>
</feature>
<feature type="compositionally biased region" description="Gly residues" evidence="1">
    <location>
        <begin position="20"/>
        <end position="29"/>
    </location>
</feature>
<feature type="compositionally biased region" description="Basic residues" evidence="1">
    <location>
        <begin position="367"/>
        <end position="392"/>
    </location>
</feature>
<feature type="compositionally biased region" description="Basic and acidic residues" evidence="1">
    <location>
        <begin position="438"/>
        <end position="450"/>
    </location>
</feature>
<feature type="compositionally biased region" description="Basic and acidic residues" evidence="1">
    <location>
        <begin position="316"/>
        <end position="332"/>
    </location>
</feature>